<dbReference type="Proteomes" id="UP000799302">
    <property type="component" value="Unassembled WGS sequence"/>
</dbReference>
<dbReference type="CDD" id="cd08368">
    <property type="entry name" value="LIM"/>
    <property type="match status" value="1"/>
</dbReference>
<dbReference type="EMBL" id="MU004238">
    <property type="protein sequence ID" value="KAF2666665.1"/>
    <property type="molecule type" value="Genomic_DNA"/>
</dbReference>
<dbReference type="Gene3D" id="2.10.110.10">
    <property type="entry name" value="Cysteine Rich Protein"/>
    <property type="match status" value="2"/>
</dbReference>
<dbReference type="Pfam" id="PF00412">
    <property type="entry name" value="LIM"/>
    <property type="match status" value="2"/>
</dbReference>
<dbReference type="PROSITE" id="PS00478">
    <property type="entry name" value="LIM_DOMAIN_1"/>
    <property type="match status" value="1"/>
</dbReference>
<proteinExistence type="predicted"/>
<dbReference type="GO" id="GO:0046872">
    <property type="term" value="F:metal ion binding"/>
    <property type="evidence" value="ECO:0007669"/>
    <property type="project" value="UniProtKB-KW"/>
</dbReference>
<feature type="compositionally biased region" description="Polar residues" evidence="6">
    <location>
        <begin position="275"/>
        <end position="303"/>
    </location>
</feature>
<evidence type="ECO:0000256" key="4">
    <source>
        <dbReference type="ARBA" id="ARBA00023038"/>
    </source>
</evidence>
<dbReference type="InterPro" id="IPR001781">
    <property type="entry name" value="Znf_LIM"/>
</dbReference>
<keyword evidence="3 5" id="KW-0862">Zinc</keyword>
<evidence type="ECO:0000256" key="2">
    <source>
        <dbReference type="ARBA" id="ARBA00022737"/>
    </source>
</evidence>
<keyword evidence="1 5" id="KW-0479">Metal-binding</keyword>
<gene>
    <name evidence="8" type="ORF">BT63DRAFT_315218</name>
</gene>
<feature type="compositionally biased region" description="Polar residues" evidence="6">
    <location>
        <begin position="339"/>
        <end position="348"/>
    </location>
</feature>
<evidence type="ECO:0000313" key="9">
    <source>
        <dbReference type="Proteomes" id="UP000799302"/>
    </source>
</evidence>
<evidence type="ECO:0000256" key="6">
    <source>
        <dbReference type="SAM" id="MobiDB-lite"/>
    </source>
</evidence>
<sequence length="793" mass="87055">MGSRGGNKLLSVMNSIKCAGCGNAIDIMELTSHVCEAIPRPPVPSKDSKKQSTPSDPAVQQGSSTSPLKKLPLLPAPGFLRWGKPPPPPKIDPSVANDKLDPIPQLTGSDYSDYSRDASSISPRTPSTQITSPGSEWSRGGPPKQMRVPTPPSPMYGTQEPTTIIADREPLKNTQGGGFMQRMNMGASGPFGYGGFESKALPNSPMRLRPNQTQPKPAEAPKFRNAAGRDQLRKQTRSPSPMREVYRAAQEPQRPQRQEPQKNSMDRFLEEMDQAQPSPRQMGNVTPPSNVSKPLPDASNTSRKPLPNPNIPNRNGEPFQSPAQRRPVTPPRTPATDSAPYSQRNYTSELIYESPPRMTPRESPPRTMARDSPSRLQPREATRPLPPKNDYRSMDNTYQRDQPPPQIQQSSITESPPPKALPPMNGYTPRNNTYPPVRNVEMAVNSYSPVRNPQGNTYPPATTTDYSPAKPFGMPNNMPPAQDSNIPRAGGFLTVDPAVQMGIDEPEPSHRRARSNPSQDMRNSKRLIQAQQQAQQAPTASPENPQPYPQVSYNPYNNTNINNPPYTSNPPTNTYANNNYSPSSNLPKDVYTTTFAPPPPLLSNNLRRADSFPKPSQPNTTPRPPCRGCLQPITGPSLRDRSGRLSGRYHRACFTCVDCSAPFPSGEFYVLNDTPLCKRDYHLRNGSCCVRCSDGIEGQYVDTDGRSKWHTECFSCVRCDEVLGQEYWEVDGRQMCRRHAFERVNGNGAYGVNGGNGGGDGTGRPMKRRTRLGMMGMGGGGGYGGFSGGYGGR</sequence>
<feature type="compositionally biased region" description="Basic and acidic residues" evidence="6">
    <location>
        <begin position="254"/>
        <end position="270"/>
    </location>
</feature>
<evidence type="ECO:0000313" key="8">
    <source>
        <dbReference type="EMBL" id="KAF2666665.1"/>
    </source>
</evidence>
<feature type="domain" description="LIM zinc-binding" evidence="7">
    <location>
        <begin position="689"/>
        <end position="747"/>
    </location>
</feature>
<feature type="region of interest" description="Disordered" evidence="6">
    <location>
        <begin position="502"/>
        <end position="641"/>
    </location>
</feature>
<feature type="region of interest" description="Disordered" evidence="6">
    <location>
        <begin position="37"/>
        <end position="467"/>
    </location>
</feature>
<evidence type="ECO:0000256" key="5">
    <source>
        <dbReference type="PROSITE-ProRule" id="PRU00125"/>
    </source>
</evidence>
<keyword evidence="9" id="KW-1185">Reference proteome</keyword>
<keyword evidence="4 5" id="KW-0440">LIM domain</keyword>
<keyword evidence="2" id="KW-0677">Repeat</keyword>
<protein>
    <recommendedName>
        <fullName evidence="7">LIM zinc-binding domain-containing protein</fullName>
    </recommendedName>
</protein>
<evidence type="ECO:0000256" key="1">
    <source>
        <dbReference type="ARBA" id="ARBA00022723"/>
    </source>
</evidence>
<feature type="compositionally biased region" description="Polar residues" evidence="6">
    <location>
        <begin position="445"/>
        <end position="466"/>
    </location>
</feature>
<feature type="compositionally biased region" description="Polar residues" evidence="6">
    <location>
        <begin position="51"/>
        <end position="66"/>
    </location>
</feature>
<feature type="compositionally biased region" description="Low complexity" evidence="6">
    <location>
        <begin position="67"/>
        <end position="77"/>
    </location>
</feature>
<dbReference type="PANTHER" id="PTHR24205">
    <property type="entry name" value="FOUR AND A HALF LIM DOMAINS PROTEIN"/>
    <property type="match status" value="1"/>
</dbReference>
<feature type="compositionally biased region" description="Low complexity" evidence="6">
    <location>
        <begin position="109"/>
        <end position="122"/>
    </location>
</feature>
<dbReference type="SMART" id="SM00132">
    <property type="entry name" value="LIM"/>
    <property type="match status" value="2"/>
</dbReference>
<dbReference type="SUPFAM" id="SSF57716">
    <property type="entry name" value="Glucocorticoid receptor-like (DNA-binding domain)"/>
    <property type="match status" value="1"/>
</dbReference>
<feature type="compositionally biased region" description="Polar residues" evidence="6">
    <location>
        <begin position="123"/>
        <end position="135"/>
    </location>
</feature>
<feature type="compositionally biased region" description="Basic and acidic residues" evidence="6">
    <location>
        <begin position="359"/>
        <end position="382"/>
    </location>
</feature>
<accession>A0A6A6U2Z9</accession>
<dbReference type="GO" id="GO:0005634">
    <property type="term" value="C:nucleus"/>
    <property type="evidence" value="ECO:0007669"/>
    <property type="project" value="TreeGrafter"/>
</dbReference>
<feature type="domain" description="LIM zinc-binding" evidence="7">
    <location>
        <begin position="624"/>
        <end position="687"/>
    </location>
</feature>
<feature type="compositionally biased region" description="Low complexity" evidence="6">
    <location>
        <begin position="552"/>
        <end position="585"/>
    </location>
</feature>
<reference evidence="8" key="1">
    <citation type="journal article" date="2020" name="Stud. Mycol.">
        <title>101 Dothideomycetes genomes: a test case for predicting lifestyles and emergence of pathogens.</title>
        <authorList>
            <person name="Haridas S."/>
            <person name="Albert R."/>
            <person name="Binder M."/>
            <person name="Bloem J."/>
            <person name="Labutti K."/>
            <person name="Salamov A."/>
            <person name="Andreopoulos B."/>
            <person name="Baker S."/>
            <person name="Barry K."/>
            <person name="Bills G."/>
            <person name="Bluhm B."/>
            <person name="Cannon C."/>
            <person name="Castanera R."/>
            <person name="Culley D."/>
            <person name="Daum C."/>
            <person name="Ezra D."/>
            <person name="Gonzalez J."/>
            <person name="Henrissat B."/>
            <person name="Kuo A."/>
            <person name="Liang C."/>
            <person name="Lipzen A."/>
            <person name="Lutzoni F."/>
            <person name="Magnuson J."/>
            <person name="Mondo S."/>
            <person name="Nolan M."/>
            <person name="Ohm R."/>
            <person name="Pangilinan J."/>
            <person name="Park H.-J."/>
            <person name="Ramirez L."/>
            <person name="Alfaro M."/>
            <person name="Sun H."/>
            <person name="Tritt A."/>
            <person name="Yoshinaga Y."/>
            <person name="Zwiers L.-H."/>
            <person name="Turgeon B."/>
            <person name="Goodwin S."/>
            <person name="Spatafora J."/>
            <person name="Crous P."/>
            <person name="Grigoriev I."/>
        </authorList>
    </citation>
    <scope>NUCLEOTIDE SEQUENCE</scope>
    <source>
        <strain evidence="8">CBS 115976</strain>
    </source>
</reference>
<dbReference type="PROSITE" id="PS50023">
    <property type="entry name" value="LIM_DOMAIN_2"/>
    <property type="match status" value="2"/>
</dbReference>
<evidence type="ECO:0000259" key="7">
    <source>
        <dbReference type="PROSITE" id="PS50023"/>
    </source>
</evidence>
<evidence type="ECO:0000256" key="3">
    <source>
        <dbReference type="ARBA" id="ARBA00022833"/>
    </source>
</evidence>
<dbReference type="AlphaFoldDB" id="A0A6A6U2Z9"/>
<organism evidence="8 9">
    <name type="scientific">Microthyrium microscopicum</name>
    <dbReference type="NCBI Taxonomy" id="703497"/>
    <lineage>
        <taxon>Eukaryota</taxon>
        <taxon>Fungi</taxon>
        <taxon>Dikarya</taxon>
        <taxon>Ascomycota</taxon>
        <taxon>Pezizomycotina</taxon>
        <taxon>Dothideomycetes</taxon>
        <taxon>Dothideomycetes incertae sedis</taxon>
        <taxon>Microthyriales</taxon>
        <taxon>Microthyriaceae</taxon>
        <taxon>Microthyrium</taxon>
    </lineage>
</organism>
<dbReference type="GO" id="GO:0003712">
    <property type="term" value="F:transcription coregulator activity"/>
    <property type="evidence" value="ECO:0007669"/>
    <property type="project" value="TreeGrafter"/>
</dbReference>
<dbReference type="OrthoDB" id="1112565at2759"/>
<dbReference type="GO" id="GO:0030695">
    <property type="term" value="F:GTPase regulator activity"/>
    <property type="evidence" value="ECO:0007669"/>
    <property type="project" value="UniProtKB-ARBA"/>
</dbReference>
<dbReference type="PANTHER" id="PTHR24205:SF16">
    <property type="entry name" value="GH01042P-RELATED"/>
    <property type="match status" value="1"/>
</dbReference>
<name>A0A6A6U2Z9_9PEZI</name>